<dbReference type="InterPro" id="IPR036005">
    <property type="entry name" value="Creatinase/aminopeptidase-like"/>
</dbReference>
<comment type="caution">
    <text evidence="5">The sequence shown here is derived from an EMBL/GenBank/DDBJ whole genome shotgun (WGS) entry which is preliminary data.</text>
</comment>
<evidence type="ECO:0000259" key="4">
    <source>
        <dbReference type="Pfam" id="PF01321"/>
    </source>
</evidence>
<dbReference type="RefSeq" id="WP_152868889.1">
    <property type="nucleotide sequence ID" value="NZ_WBSL01000001.1"/>
</dbReference>
<evidence type="ECO:0000256" key="2">
    <source>
        <dbReference type="ARBA" id="ARBA00022801"/>
    </source>
</evidence>
<dbReference type="SUPFAM" id="SSF53092">
    <property type="entry name" value="Creatinase/prolidase N-terminal domain"/>
    <property type="match status" value="1"/>
</dbReference>
<proteinExistence type="predicted"/>
<dbReference type="EMBL" id="WBSL01000001">
    <property type="protein sequence ID" value="MPY65725.1"/>
    <property type="molecule type" value="Genomic_DNA"/>
</dbReference>
<dbReference type="Gene3D" id="3.40.350.10">
    <property type="entry name" value="Creatinase/prolidase N-terminal domain"/>
    <property type="match status" value="1"/>
</dbReference>
<dbReference type="Pfam" id="PF00557">
    <property type="entry name" value="Peptidase_M24"/>
    <property type="match status" value="1"/>
</dbReference>
<dbReference type="AlphaFoldDB" id="A0A7X1TQI4"/>
<keyword evidence="6" id="KW-1185">Reference proteome</keyword>
<dbReference type="GO" id="GO:0004177">
    <property type="term" value="F:aminopeptidase activity"/>
    <property type="evidence" value="ECO:0007669"/>
    <property type="project" value="UniProtKB-KW"/>
</dbReference>
<name>A0A7X1TQI4_9DEIO</name>
<dbReference type="InterPro" id="IPR000587">
    <property type="entry name" value="Creatinase_N"/>
</dbReference>
<dbReference type="Gene3D" id="3.90.230.10">
    <property type="entry name" value="Creatinase/methionine aminopeptidase superfamily"/>
    <property type="match status" value="1"/>
</dbReference>
<dbReference type="GO" id="GO:0008235">
    <property type="term" value="F:metalloexopeptidase activity"/>
    <property type="evidence" value="ECO:0007669"/>
    <property type="project" value="UniProtKB-ARBA"/>
</dbReference>
<dbReference type="InterPro" id="IPR001714">
    <property type="entry name" value="Pept_M24_MAP"/>
</dbReference>
<dbReference type="Proteomes" id="UP000484842">
    <property type="component" value="Unassembled WGS sequence"/>
</dbReference>
<keyword evidence="1" id="KW-0479">Metal-binding</keyword>
<evidence type="ECO:0000256" key="1">
    <source>
        <dbReference type="ARBA" id="ARBA00022723"/>
    </source>
</evidence>
<keyword evidence="5" id="KW-0645">Protease</keyword>
<dbReference type="PROSITE" id="PS00491">
    <property type="entry name" value="PROLINE_PEPTIDASE"/>
    <property type="match status" value="1"/>
</dbReference>
<dbReference type="InterPro" id="IPR001131">
    <property type="entry name" value="Peptidase_M24B_aminopep-P_CS"/>
</dbReference>
<organism evidence="5 6">
    <name type="scientific">Deinococcus terrestris</name>
    <dbReference type="NCBI Taxonomy" id="2651870"/>
    <lineage>
        <taxon>Bacteria</taxon>
        <taxon>Thermotogati</taxon>
        <taxon>Deinococcota</taxon>
        <taxon>Deinococci</taxon>
        <taxon>Deinococcales</taxon>
        <taxon>Deinococcaceae</taxon>
        <taxon>Deinococcus</taxon>
    </lineage>
</organism>
<dbReference type="InterPro" id="IPR029149">
    <property type="entry name" value="Creatin/AminoP/Spt16_N"/>
</dbReference>
<dbReference type="CDD" id="cd01092">
    <property type="entry name" value="APP-like"/>
    <property type="match status" value="1"/>
</dbReference>
<feature type="domain" description="Creatinase N-terminal" evidence="4">
    <location>
        <begin position="4"/>
        <end position="125"/>
    </location>
</feature>
<gene>
    <name evidence="5" type="ORF">F8S09_03310</name>
</gene>
<dbReference type="GO" id="GO:0046872">
    <property type="term" value="F:metal ion binding"/>
    <property type="evidence" value="ECO:0007669"/>
    <property type="project" value="UniProtKB-KW"/>
</dbReference>
<protein>
    <submittedName>
        <fullName evidence="5">Aminopeptidase P family protein</fullName>
    </submittedName>
</protein>
<accession>A0A7X1TQI4</accession>
<dbReference type="Pfam" id="PF01321">
    <property type="entry name" value="Creatinase_N"/>
    <property type="match status" value="1"/>
</dbReference>
<dbReference type="PANTHER" id="PTHR46112:SF3">
    <property type="entry name" value="AMINOPEPTIDASE YPDF"/>
    <property type="match status" value="1"/>
</dbReference>
<keyword evidence="5" id="KW-0031">Aminopeptidase</keyword>
<dbReference type="InterPro" id="IPR050659">
    <property type="entry name" value="Peptidase_M24B"/>
</dbReference>
<dbReference type="SUPFAM" id="SSF55920">
    <property type="entry name" value="Creatinase/aminopeptidase"/>
    <property type="match status" value="1"/>
</dbReference>
<reference evidence="5 6" key="1">
    <citation type="submission" date="2019-10" db="EMBL/GenBank/DDBJ databases">
        <title>Deinococcus sp. isolated from soil.</title>
        <authorList>
            <person name="Li Y."/>
            <person name="Wang J."/>
        </authorList>
    </citation>
    <scope>NUCLEOTIDE SEQUENCE [LARGE SCALE GENOMIC DNA]</scope>
    <source>
        <strain evidence="5 6">SDU3-2</strain>
    </source>
</reference>
<feature type="domain" description="Peptidase M24" evidence="3">
    <location>
        <begin position="132"/>
        <end position="334"/>
    </location>
</feature>
<evidence type="ECO:0000259" key="3">
    <source>
        <dbReference type="Pfam" id="PF00557"/>
    </source>
</evidence>
<keyword evidence="2" id="KW-0378">Hydrolase</keyword>
<dbReference type="InterPro" id="IPR000994">
    <property type="entry name" value="Pept_M24"/>
</dbReference>
<sequence>MTQLEQLRAAMDGAGVDALWVSDPANVRAVSGFSSGKDGKVLVTRDGAVLYTDGRYTVQAQEESRIEQHIARPPETYQDAAERVRGGRVGFEAEHLTVAGLDALHEHWEAELVPTRGLVEGVRLIKTPQEVEAIREAQALADRVFAQVRPIIRAGVRELDVALELEMGLRRAGAEVGFDVIVASGPRGAMPHGVASERVIEDGDLVTIDFGARVRGYHSDMTRTVAVGRPSDEMRRVYEAVLEAEEAAVAAVKPGVRAADLDALARGILERHGLAEAFAHSLGHGVGLNIHEGPGLRGTSEDVLEPGMVITVEPGAYLPGVGGVRIEDLVLVTEGGHEVLSHTPKEPLPE</sequence>
<evidence type="ECO:0000313" key="6">
    <source>
        <dbReference type="Proteomes" id="UP000484842"/>
    </source>
</evidence>
<dbReference type="PRINTS" id="PR00599">
    <property type="entry name" value="MAPEPTIDASE"/>
</dbReference>
<evidence type="ECO:0000313" key="5">
    <source>
        <dbReference type="EMBL" id="MPY65725.1"/>
    </source>
</evidence>
<dbReference type="PANTHER" id="PTHR46112">
    <property type="entry name" value="AMINOPEPTIDASE"/>
    <property type="match status" value="1"/>
</dbReference>